<dbReference type="FunFam" id="1.20.1250.20:FF:000013">
    <property type="entry name" value="MFS general substrate transporter"/>
    <property type="match status" value="1"/>
</dbReference>
<evidence type="ECO:0000256" key="6">
    <source>
        <dbReference type="SAM" id="Phobius"/>
    </source>
</evidence>
<evidence type="ECO:0000256" key="2">
    <source>
        <dbReference type="ARBA" id="ARBA00022448"/>
    </source>
</evidence>
<dbReference type="OrthoDB" id="2985014at2759"/>
<feature type="transmembrane region" description="Helical" evidence="6">
    <location>
        <begin position="130"/>
        <end position="156"/>
    </location>
</feature>
<evidence type="ECO:0000256" key="5">
    <source>
        <dbReference type="ARBA" id="ARBA00023136"/>
    </source>
</evidence>
<feature type="transmembrane region" description="Helical" evidence="6">
    <location>
        <begin position="300"/>
        <end position="320"/>
    </location>
</feature>
<feature type="transmembrane region" description="Helical" evidence="6">
    <location>
        <begin position="332"/>
        <end position="351"/>
    </location>
</feature>
<sequence length="484" mass="53763">MPGKHQLHLVDYLDTSEGGGQAKRAAVERRLVRKLDTVMLPLFCLLNFFSYVGRANLGNAKTDGLEKDVGLHGQDYSNIITAFYIVFGFCSSFLCVTTKKFGPRRMIPIYVFGWGLMGTCSAFAKNFGGLLVLRVLLGFFEAGFGSSTILCLSLVYKRDELARRIAMPYVFAALAAAFSGLVSYGVFQINSPVLHGWQILFILEGLLTISCAPLAYCFLPNKLETVWWLTPEERSLAIERMQQDGSNVVDSSFSLKDCVKPFLDVRTYAWGIIAVSYGVSVATMSNFLPQIISRLGYSTVTTNLLTCGPSVWGAIAVFAISTSSDKLRDRSGHLIAIMCFNLIGFSMLYAVSPSKIWTLYGACFIAATGSWVPSVVFHTWHCNNQLDENKRALDAGIFTMCANGAGIITAQTFRAVEKPLYRTNLIATFSFASICIAVTVGVRAWMTIDNRRRDRQEGVPRKSWSVDSNELVDGEKDVRWRWQY</sequence>
<dbReference type="FunCoup" id="A0A316YVE2">
    <property type="interactions" value="24"/>
</dbReference>
<feature type="transmembrane region" description="Helical" evidence="6">
    <location>
        <begin position="392"/>
        <end position="413"/>
    </location>
</feature>
<accession>A0A316YVE2</accession>
<feature type="transmembrane region" description="Helical" evidence="6">
    <location>
        <begin position="425"/>
        <end position="446"/>
    </location>
</feature>
<keyword evidence="4 6" id="KW-1133">Transmembrane helix</keyword>
<keyword evidence="5 6" id="KW-0472">Membrane</keyword>
<evidence type="ECO:0000313" key="8">
    <source>
        <dbReference type="Proteomes" id="UP000245768"/>
    </source>
</evidence>
<dbReference type="STRING" id="215250.A0A316YVE2"/>
<dbReference type="PANTHER" id="PTHR43791">
    <property type="entry name" value="PERMEASE-RELATED"/>
    <property type="match status" value="1"/>
</dbReference>
<dbReference type="RefSeq" id="XP_025379806.1">
    <property type="nucleotide sequence ID" value="XM_025518677.1"/>
</dbReference>
<dbReference type="AlphaFoldDB" id="A0A316YVE2"/>
<dbReference type="PANTHER" id="PTHR43791:SF9">
    <property type="entry name" value="MAJOR FACILITATOR-TYPE TRANSPORTER HXNP"/>
    <property type="match status" value="1"/>
</dbReference>
<gene>
    <name evidence="7" type="ORF">FA10DRAFT_226257</name>
</gene>
<comment type="subcellular location">
    <subcellularLocation>
        <location evidence="1">Membrane</location>
        <topology evidence="1">Multi-pass membrane protein</topology>
    </subcellularLocation>
</comment>
<feature type="transmembrane region" description="Helical" evidence="6">
    <location>
        <begin position="38"/>
        <end position="56"/>
    </location>
</feature>
<dbReference type="InterPro" id="IPR011701">
    <property type="entry name" value="MFS"/>
</dbReference>
<dbReference type="Proteomes" id="UP000245768">
    <property type="component" value="Unassembled WGS sequence"/>
</dbReference>
<organism evidence="7 8">
    <name type="scientific">Acaromyces ingoldii</name>
    <dbReference type="NCBI Taxonomy" id="215250"/>
    <lineage>
        <taxon>Eukaryota</taxon>
        <taxon>Fungi</taxon>
        <taxon>Dikarya</taxon>
        <taxon>Basidiomycota</taxon>
        <taxon>Ustilaginomycotina</taxon>
        <taxon>Exobasidiomycetes</taxon>
        <taxon>Exobasidiales</taxon>
        <taxon>Cryptobasidiaceae</taxon>
        <taxon>Acaromyces</taxon>
    </lineage>
</organism>
<proteinExistence type="predicted"/>
<evidence type="ECO:0000313" key="7">
    <source>
        <dbReference type="EMBL" id="PWN92608.1"/>
    </source>
</evidence>
<feature type="transmembrane region" description="Helical" evidence="6">
    <location>
        <begin position="168"/>
        <end position="187"/>
    </location>
</feature>
<keyword evidence="8" id="KW-1185">Reference proteome</keyword>
<dbReference type="EMBL" id="KZ819634">
    <property type="protein sequence ID" value="PWN92608.1"/>
    <property type="molecule type" value="Genomic_DNA"/>
</dbReference>
<reference evidence="7 8" key="1">
    <citation type="journal article" date="2018" name="Mol. Biol. Evol.">
        <title>Broad Genomic Sampling Reveals a Smut Pathogenic Ancestry of the Fungal Clade Ustilaginomycotina.</title>
        <authorList>
            <person name="Kijpornyongpan T."/>
            <person name="Mondo S.J."/>
            <person name="Barry K."/>
            <person name="Sandor L."/>
            <person name="Lee J."/>
            <person name="Lipzen A."/>
            <person name="Pangilinan J."/>
            <person name="LaButti K."/>
            <person name="Hainaut M."/>
            <person name="Henrissat B."/>
            <person name="Grigoriev I.V."/>
            <person name="Spatafora J.W."/>
            <person name="Aime M.C."/>
        </authorList>
    </citation>
    <scope>NUCLEOTIDE SEQUENCE [LARGE SCALE GENOMIC DNA]</scope>
    <source>
        <strain evidence="7 8">MCA 4198</strain>
    </source>
</reference>
<keyword evidence="3 6" id="KW-0812">Transmembrane</keyword>
<evidence type="ECO:0000256" key="3">
    <source>
        <dbReference type="ARBA" id="ARBA00022692"/>
    </source>
</evidence>
<feature type="transmembrane region" description="Helical" evidence="6">
    <location>
        <begin position="76"/>
        <end position="95"/>
    </location>
</feature>
<feature type="transmembrane region" description="Helical" evidence="6">
    <location>
        <begin position="357"/>
        <end position="380"/>
    </location>
</feature>
<dbReference type="InterPro" id="IPR036259">
    <property type="entry name" value="MFS_trans_sf"/>
</dbReference>
<feature type="transmembrane region" description="Helical" evidence="6">
    <location>
        <begin position="199"/>
        <end position="219"/>
    </location>
</feature>
<feature type="transmembrane region" description="Helical" evidence="6">
    <location>
        <begin position="268"/>
        <end position="288"/>
    </location>
</feature>
<dbReference type="GO" id="GO:0022857">
    <property type="term" value="F:transmembrane transporter activity"/>
    <property type="evidence" value="ECO:0007669"/>
    <property type="project" value="InterPro"/>
</dbReference>
<protein>
    <submittedName>
        <fullName evidence="7">MFS general substrate transporter</fullName>
    </submittedName>
</protein>
<keyword evidence="2" id="KW-0813">Transport</keyword>
<dbReference type="Gene3D" id="1.20.1250.20">
    <property type="entry name" value="MFS general substrate transporter like domains"/>
    <property type="match status" value="2"/>
</dbReference>
<dbReference type="GeneID" id="37040593"/>
<evidence type="ECO:0000256" key="1">
    <source>
        <dbReference type="ARBA" id="ARBA00004141"/>
    </source>
</evidence>
<name>A0A316YVE2_9BASI</name>
<dbReference type="InParanoid" id="A0A316YVE2"/>
<dbReference type="GO" id="GO:0016020">
    <property type="term" value="C:membrane"/>
    <property type="evidence" value="ECO:0007669"/>
    <property type="project" value="UniProtKB-SubCell"/>
</dbReference>
<dbReference type="Pfam" id="PF07690">
    <property type="entry name" value="MFS_1"/>
    <property type="match status" value="1"/>
</dbReference>
<dbReference type="SUPFAM" id="SSF103473">
    <property type="entry name" value="MFS general substrate transporter"/>
    <property type="match status" value="1"/>
</dbReference>
<feature type="transmembrane region" description="Helical" evidence="6">
    <location>
        <begin position="107"/>
        <end position="124"/>
    </location>
</feature>
<evidence type="ECO:0000256" key="4">
    <source>
        <dbReference type="ARBA" id="ARBA00022989"/>
    </source>
</evidence>